<dbReference type="GO" id="GO:0006633">
    <property type="term" value="P:fatty acid biosynthetic process"/>
    <property type="evidence" value="ECO:0007669"/>
    <property type="project" value="TreeGrafter"/>
</dbReference>
<dbReference type="PANTHER" id="PTHR43775:SF29">
    <property type="entry name" value="ASPERFURANONE POLYKETIDE SYNTHASE AFOG-RELATED"/>
    <property type="match status" value="1"/>
</dbReference>
<dbReference type="InterPro" id="IPR014031">
    <property type="entry name" value="Ketoacyl_synth_C"/>
</dbReference>
<dbReference type="InterPro" id="IPR020841">
    <property type="entry name" value="PKS_Beta-ketoAc_synthase_dom"/>
</dbReference>
<dbReference type="PANTHER" id="PTHR43775">
    <property type="entry name" value="FATTY ACID SYNTHASE"/>
    <property type="match status" value="1"/>
</dbReference>
<dbReference type="InterPro" id="IPR032821">
    <property type="entry name" value="PKS_assoc"/>
</dbReference>
<organism evidence="4 5">
    <name type="scientific">Trichoderma citrinoviride</name>
    <dbReference type="NCBI Taxonomy" id="58853"/>
    <lineage>
        <taxon>Eukaryota</taxon>
        <taxon>Fungi</taxon>
        <taxon>Dikarya</taxon>
        <taxon>Ascomycota</taxon>
        <taxon>Pezizomycotina</taxon>
        <taxon>Sordariomycetes</taxon>
        <taxon>Hypocreomycetidae</taxon>
        <taxon>Hypocreales</taxon>
        <taxon>Hypocreaceae</taxon>
        <taxon>Trichoderma</taxon>
    </lineage>
</organism>
<dbReference type="OrthoDB" id="329835at2759"/>
<dbReference type="Pfam" id="PF16197">
    <property type="entry name" value="KAsynt_C_assoc"/>
    <property type="match status" value="1"/>
</dbReference>
<proteinExistence type="predicted"/>
<keyword evidence="1" id="KW-0596">Phosphopantetheine</keyword>
<dbReference type="RefSeq" id="XP_024744765.1">
    <property type="nucleotide sequence ID" value="XM_024888932.1"/>
</dbReference>
<evidence type="ECO:0000256" key="2">
    <source>
        <dbReference type="ARBA" id="ARBA00022553"/>
    </source>
</evidence>
<reference evidence="5" key="1">
    <citation type="submission" date="2016-07" db="EMBL/GenBank/DDBJ databases">
        <title>Multiple horizontal gene transfer events from other fungi enriched the ability of initially mycotrophic Trichoderma (Ascomycota) to feed on dead plant biomass.</title>
        <authorList>
            <consortium name="DOE Joint Genome Institute"/>
            <person name="Atanasova L."/>
            <person name="Chenthamara K."/>
            <person name="Zhang J."/>
            <person name="Grujic M."/>
            <person name="Henrissat B."/>
            <person name="Kuo A."/>
            <person name="Aerts A."/>
            <person name="Salamov A."/>
            <person name="Lipzen A."/>
            <person name="Labutti K."/>
            <person name="Barry K."/>
            <person name="Miao Y."/>
            <person name="Rahimi M.J."/>
            <person name="Shen Q."/>
            <person name="Grigoriev I.V."/>
            <person name="Kubicek C.P."/>
            <person name="Druzhinina I.S."/>
        </authorList>
    </citation>
    <scope>NUCLEOTIDE SEQUENCE [LARGE SCALE GENOMIC DNA]</scope>
    <source>
        <strain evidence="5">TUCIM 6016</strain>
    </source>
</reference>
<dbReference type="GO" id="GO:0044550">
    <property type="term" value="P:secondary metabolite biosynthetic process"/>
    <property type="evidence" value="ECO:0007669"/>
    <property type="project" value="TreeGrafter"/>
</dbReference>
<dbReference type="SUPFAM" id="SSF53901">
    <property type="entry name" value="Thiolase-like"/>
    <property type="match status" value="1"/>
</dbReference>
<dbReference type="EMBL" id="KZ680528">
    <property type="protein sequence ID" value="PTB61445.1"/>
    <property type="molecule type" value="Genomic_DNA"/>
</dbReference>
<dbReference type="InterPro" id="IPR001227">
    <property type="entry name" value="Ac_transferase_dom_sf"/>
</dbReference>
<feature type="non-terminal residue" evidence="4">
    <location>
        <position position="252"/>
    </location>
</feature>
<evidence type="ECO:0000313" key="5">
    <source>
        <dbReference type="Proteomes" id="UP000241546"/>
    </source>
</evidence>
<keyword evidence="2" id="KW-0597">Phosphoprotein</keyword>
<protein>
    <submittedName>
        <fullName evidence="4">Putative polyketide synthase</fullName>
    </submittedName>
</protein>
<accession>A0A2T4AWL0</accession>
<dbReference type="Pfam" id="PF02801">
    <property type="entry name" value="Ketoacyl-synt_C"/>
    <property type="match status" value="1"/>
</dbReference>
<dbReference type="Gene3D" id="3.40.366.10">
    <property type="entry name" value="Malonyl-Coenzyme A Acyl Carrier Protein, domain 2"/>
    <property type="match status" value="1"/>
</dbReference>
<keyword evidence="5" id="KW-1185">Reference proteome</keyword>
<dbReference type="CDD" id="cd00833">
    <property type="entry name" value="PKS"/>
    <property type="match status" value="1"/>
</dbReference>
<name>A0A2T4AWL0_9HYPO</name>
<evidence type="ECO:0000256" key="1">
    <source>
        <dbReference type="ARBA" id="ARBA00022450"/>
    </source>
</evidence>
<feature type="non-terminal residue" evidence="4">
    <location>
        <position position="1"/>
    </location>
</feature>
<dbReference type="InterPro" id="IPR050091">
    <property type="entry name" value="PKS_NRPS_Biosynth_Enz"/>
</dbReference>
<dbReference type="PROSITE" id="PS52004">
    <property type="entry name" value="KS3_2"/>
    <property type="match status" value="1"/>
</dbReference>
<sequence>ECHGTGTQAGDWQELQAISQTIASARTVDNPVLVGSVKTNIGHLEGAAGIAGLIKGVLALERGRVPPNINFIKGNPKIDFENWKVKVPTEVMDWPIPGIRRVSVNSFGFGGTNAHVVVDEAPGYLAAKGLDANHSSTDIVPSRINATLAEEIPEARLFCYSASDNDGVSRVMKSHAPFLESIQNDTGDSLRNYSYTLGCRRSNLEWKGFIVAESAKDLLGKIQTFNTGSLARSSLKKQTRLAFIFCGQGAQW</sequence>
<dbReference type="Gene3D" id="3.40.47.10">
    <property type="match status" value="1"/>
</dbReference>
<dbReference type="Proteomes" id="UP000241546">
    <property type="component" value="Unassembled WGS sequence"/>
</dbReference>
<evidence type="ECO:0000313" key="4">
    <source>
        <dbReference type="EMBL" id="PTB61445.1"/>
    </source>
</evidence>
<dbReference type="Gene3D" id="3.30.70.3290">
    <property type="match status" value="1"/>
</dbReference>
<dbReference type="InterPro" id="IPR016039">
    <property type="entry name" value="Thiolase-like"/>
</dbReference>
<gene>
    <name evidence="4" type="ORF">BBK36DRAFT_1083162</name>
</gene>
<feature type="domain" description="Ketosynthase family 3 (KS3)" evidence="3">
    <location>
        <begin position="1"/>
        <end position="120"/>
    </location>
</feature>
<dbReference type="GeneID" id="36597051"/>
<dbReference type="SMART" id="SM00825">
    <property type="entry name" value="PKS_KS"/>
    <property type="match status" value="1"/>
</dbReference>
<dbReference type="GO" id="GO:0004312">
    <property type="term" value="F:fatty acid synthase activity"/>
    <property type="evidence" value="ECO:0007669"/>
    <property type="project" value="TreeGrafter"/>
</dbReference>
<evidence type="ECO:0000259" key="3">
    <source>
        <dbReference type="PROSITE" id="PS52004"/>
    </source>
</evidence>
<dbReference type="AlphaFoldDB" id="A0A2T4AWL0"/>